<dbReference type="PANTHER" id="PTHR43086:SF3">
    <property type="entry name" value="NADP-DEPENDENT 3-HYDROXY ACID DEHYDROGENASE YDFG"/>
    <property type="match status" value="1"/>
</dbReference>
<dbReference type="PRINTS" id="PR00081">
    <property type="entry name" value="GDHRDH"/>
</dbReference>
<comment type="catalytic activity">
    <reaction evidence="3">
        <text>L-allo-threonine + NADP(+) = aminoacetone + CO2 + NADPH</text>
        <dbReference type="Rhea" id="RHEA:43524"/>
        <dbReference type="ChEBI" id="CHEBI:16526"/>
        <dbReference type="ChEBI" id="CHEBI:57783"/>
        <dbReference type="ChEBI" id="CHEBI:58320"/>
        <dbReference type="ChEBI" id="CHEBI:58349"/>
        <dbReference type="ChEBI" id="CHEBI:58585"/>
        <dbReference type="EC" id="1.1.1.381"/>
    </reaction>
</comment>
<comment type="caution">
    <text evidence="12">The sequence shown here is derived from an EMBL/GenBank/DDBJ whole genome shotgun (WGS) entry which is preliminary data.</text>
</comment>
<comment type="function">
    <text evidence="9">NADP-dependent dehydrogenase with broad substrate specificity acting on 3-hydroxy acids. Catalyzes the NADP-dependent oxidation of L-allo-threonine to L-2-amino-3-keto-butyrate, which is spontaneously decarboxylated into aminoacetone. Also acts on D-threonine, L-serine, D-serine, D-3-hydroxyisobutyrate, L-3-hydroxyisobutyrate, D-glycerate and L-glycerate. Able to catalyze the reduction of the malonic semialdehyde to 3-hydroxypropionic acid. YdfG is apparently supplementing RutE, the presumed malonic semialdehyde reductase involved in pyrimidine degradation since both are able to detoxify malonic semialdehyde.</text>
</comment>
<evidence type="ECO:0000256" key="7">
    <source>
        <dbReference type="ARBA" id="ARBA00044271"/>
    </source>
</evidence>
<keyword evidence="2" id="KW-0560">Oxidoreductase</keyword>
<evidence type="ECO:0000256" key="10">
    <source>
        <dbReference type="ARBA" id="ARBA00047274"/>
    </source>
</evidence>
<dbReference type="GO" id="GO:0030497">
    <property type="term" value="P:fatty acid elongation"/>
    <property type="evidence" value="ECO:0007669"/>
    <property type="project" value="TreeGrafter"/>
</dbReference>
<evidence type="ECO:0000256" key="3">
    <source>
        <dbReference type="ARBA" id="ARBA00043812"/>
    </source>
</evidence>
<dbReference type="EC" id="1.1.1.381" evidence="5"/>
<proteinExistence type="inferred from homology"/>
<comment type="similarity">
    <text evidence="1 11">Belongs to the short-chain dehydrogenases/reductases (SDR) family.</text>
</comment>
<gene>
    <name evidence="12" type="ORF">JKP88DRAFT_204366</name>
</gene>
<evidence type="ECO:0000256" key="11">
    <source>
        <dbReference type="RuleBase" id="RU000363"/>
    </source>
</evidence>
<dbReference type="OrthoDB" id="37659at2759"/>
<keyword evidence="13" id="KW-1185">Reference proteome</keyword>
<dbReference type="InterPro" id="IPR036291">
    <property type="entry name" value="NAD(P)-bd_dom_sf"/>
</dbReference>
<organism evidence="12 13">
    <name type="scientific">Tribonema minus</name>
    <dbReference type="NCBI Taxonomy" id="303371"/>
    <lineage>
        <taxon>Eukaryota</taxon>
        <taxon>Sar</taxon>
        <taxon>Stramenopiles</taxon>
        <taxon>Ochrophyta</taxon>
        <taxon>PX clade</taxon>
        <taxon>Xanthophyceae</taxon>
        <taxon>Tribonematales</taxon>
        <taxon>Tribonemataceae</taxon>
        <taxon>Tribonema</taxon>
    </lineage>
</organism>
<dbReference type="FunFam" id="3.40.50.720:FF:000047">
    <property type="entry name" value="NADP-dependent L-serine/L-allo-threonine dehydrogenase"/>
    <property type="match status" value="1"/>
</dbReference>
<dbReference type="PROSITE" id="PS00061">
    <property type="entry name" value="ADH_SHORT"/>
    <property type="match status" value="1"/>
</dbReference>
<dbReference type="PANTHER" id="PTHR43086">
    <property type="entry name" value="VERY-LONG-CHAIN 3-OXOOACYL-COA REDUCTASE"/>
    <property type="match status" value="1"/>
</dbReference>
<dbReference type="Proteomes" id="UP000664859">
    <property type="component" value="Unassembled WGS sequence"/>
</dbReference>
<dbReference type="PRINTS" id="PR00080">
    <property type="entry name" value="SDRFAMILY"/>
</dbReference>
<dbReference type="Gene3D" id="3.40.50.720">
    <property type="entry name" value="NAD(P)-binding Rossmann-like Domain"/>
    <property type="match status" value="1"/>
</dbReference>
<evidence type="ECO:0000256" key="6">
    <source>
        <dbReference type="ARBA" id="ARBA00044065"/>
    </source>
</evidence>
<dbReference type="GO" id="GO:0035527">
    <property type="term" value="F:3-hydroxypropionate dehydrogenase (NADP+) activity"/>
    <property type="evidence" value="ECO:0007669"/>
    <property type="project" value="UniProtKB-EC"/>
</dbReference>
<evidence type="ECO:0000256" key="5">
    <source>
        <dbReference type="ARBA" id="ARBA00044059"/>
    </source>
</evidence>
<dbReference type="Pfam" id="PF00106">
    <property type="entry name" value="adh_short"/>
    <property type="match status" value="1"/>
</dbReference>
<evidence type="ECO:0000256" key="9">
    <source>
        <dbReference type="ARBA" id="ARBA00045650"/>
    </source>
</evidence>
<dbReference type="InterPro" id="IPR020904">
    <property type="entry name" value="Sc_DH/Rdtase_CS"/>
</dbReference>
<evidence type="ECO:0000313" key="13">
    <source>
        <dbReference type="Proteomes" id="UP000664859"/>
    </source>
</evidence>
<evidence type="ECO:0000256" key="1">
    <source>
        <dbReference type="ARBA" id="ARBA00006484"/>
    </source>
</evidence>
<evidence type="ECO:0000256" key="2">
    <source>
        <dbReference type="ARBA" id="ARBA00023002"/>
    </source>
</evidence>
<evidence type="ECO:0000313" key="12">
    <source>
        <dbReference type="EMBL" id="KAG5192351.1"/>
    </source>
</evidence>
<evidence type="ECO:0000256" key="8">
    <source>
        <dbReference type="ARBA" id="ARBA00044349"/>
    </source>
</evidence>
<dbReference type="EC" id="1.1.1.298" evidence="4"/>
<dbReference type="GO" id="GO:0005783">
    <property type="term" value="C:endoplasmic reticulum"/>
    <property type="evidence" value="ECO:0007669"/>
    <property type="project" value="TreeGrafter"/>
</dbReference>
<dbReference type="InterPro" id="IPR002347">
    <property type="entry name" value="SDR_fam"/>
</dbReference>
<reference evidence="12" key="1">
    <citation type="submission" date="2021-02" db="EMBL/GenBank/DDBJ databases">
        <title>First Annotated Genome of the Yellow-green Alga Tribonema minus.</title>
        <authorList>
            <person name="Mahan K.M."/>
        </authorList>
    </citation>
    <scope>NUCLEOTIDE SEQUENCE</scope>
    <source>
        <strain evidence="12">UTEX B ZZ1240</strain>
    </source>
</reference>
<accession>A0A835ZEL1</accession>
<comment type="catalytic activity">
    <reaction evidence="10">
        <text>3-hydroxypropanoate + NADP(+) = 3-oxopropanoate + NADPH + H(+)</text>
        <dbReference type="Rhea" id="RHEA:26438"/>
        <dbReference type="ChEBI" id="CHEBI:15378"/>
        <dbReference type="ChEBI" id="CHEBI:16510"/>
        <dbReference type="ChEBI" id="CHEBI:33190"/>
        <dbReference type="ChEBI" id="CHEBI:57783"/>
        <dbReference type="ChEBI" id="CHEBI:58349"/>
        <dbReference type="EC" id="1.1.1.298"/>
    </reaction>
</comment>
<dbReference type="AlphaFoldDB" id="A0A835ZEL1"/>
<protein>
    <recommendedName>
        <fullName evidence="6">NADP-dependent 3-hydroxy acid dehydrogenase YdfG</fullName>
        <ecNumber evidence="4">1.1.1.298</ecNumber>
        <ecNumber evidence="5">1.1.1.381</ecNumber>
    </recommendedName>
    <alternativeName>
        <fullName evidence="8">L-allo-threonine dehydrogenase</fullName>
    </alternativeName>
    <alternativeName>
        <fullName evidence="7">Malonic semialdehyde reductase</fullName>
    </alternativeName>
</protein>
<name>A0A835ZEL1_9STRA</name>
<dbReference type="SUPFAM" id="SSF51735">
    <property type="entry name" value="NAD(P)-binding Rossmann-fold domains"/>
    <property type="match status" value="1"/>
</dbReference>
<sequence>MVPLQGKVACVTGASGGIGEAIALALAGAGAKVAICARREDQLARVKANIESQVQGCNVLVHTTDVTRRSEVKGFVSAAEAALGPVDIMVNNAGVMYFTHMAHLREDEWEHMVDVNCKGVMNGVGAVLKGMIDRGSGHIVNISSDAGRRVFPALAVYSGTKFFVEALSEGLRREVVGTGVRVTTIQPGDVSTDLVVNNTDAATAAAIGVAIGVRIGVGADVNAVLQPSDVAGAVLYAVTAPPHVAVNEIMIEPRDQT</sequence>
<dbReference type="EMBL" id="JAFCMP010000007">
    <property type="protein sequence ID" value="KAG5192351.1"/>
    <property type="molecule type" value="Genomic_DNA"/>
</dbReference>
<evidence type="ECO:0000256" key="4">
    <source>
        <dbReference type="ARBA" id="ARBA00044050"/>
    </source>
</evidence>